<dbReference type="AlphaFoldDB" id="A0A9Q3BS26"/>
<comment type="caution">
    <text evidence="2">The sequence shown here is derived from an EMBL/GenBank/DDBJ whole genome shotgun (WGS) entry which is preliminary data.</text>
</comment>
<evidence type="ECO:0000313" key="3">
    <source>
        <dbReference type="Proteomes" id="UP000765509"/>
    </source>
</evidence>
<keyword evidence="1" id="KW-0472">Membrane</keyword>
<evidence type="ECO:0000256" key="1">
    <source>
        <dbReference type="SAM" id="Phobius"/>
    </source>
</evidence>
<sequence>MVTSQHLQPVASSTRRREELSPLLFPATKEFKQRDCWPIQVPREDPNMESENQDAVARLCRRGNRILGRLLSMLMIGLFLVLPLRRWLQSLPGMKMN</sequence>
<dbReference type="EMBL" id="AVOT02002298">
    <property type="protein sequence ID" value="MBW0469877.1"/>
    <property type="molecule type" value="Genomic_DNA"/>
</dbReference>
<reference evidence="2" key="1">
    <citation type="submission" date="2021-03" db="EMBL/GenBank/DDBJ databases">
        <title>Draft genome sequence of rust myrtle Austropuccinia psidii MF-1, a brazilian biotype.</title>
        <authorList>
            <person name="Quecine M.C."/>
            <person name="Pachon D.M.R."/>
            <person name="Bonatelli M.L."/>
            <person name="Correr F.H."/>
            <person name="Franceschini L.M."/>
            <person name="Leite T.F."/>
            <person name="Margarido G.R.A."/>
            <person name="Almeida C.A."/>
            <person name="Ferrarezi J.A."/>
            <person name="Labate C.A."/>
        </authorList>
    </citation>
    <scope>NUCLEOTIDE SEQUENCE</scope>
    <source>
        <strain evidence="2">MF-1</strain>
    </source>
</reference>
<proteinExistence type="predicted"/>
<gene>
    <name evidence="2" type="ORF">O181_009592</name>
</gene>
<keyword evidence="1" id="KW-0812">Transmembrane</keyword>
<organism evidence="2 3">
    <name type="scientific">Austropuccinia psidii MF-1</name>
    <dbReference type="NCBI Taxonomy" id="1389203"/>
    <lineage>
        <taxon>Eukaryota</taxon>
        <taxon>Fungi</taxon>
        <taxon>Dikarya</taxon>
        <taxon>Basidiomycota</taxon>
        <taxon>Pucciniomycotina</taxon>
        <taxon>Pucciniomycetes</taxon>
        <taxon>Pucciniales</taxon>
        <taxon>Sphaerophragmiaceae</taxon>
        <taxon>Austropuccinia</taxon>
    </lineage>
</organism>
<accession>A0A9Q3BS26</accession>
<keyword evidence="1" id="KW-1133">Transmembrane helix</keyword>
<dbReference type="Proteomes" id="UP000765509">
    <property type="component" value="Unassembled WGS sequence"/>
</dbReference>
<feature type="transmembrane region" description="Helical" evidence="1">
    <location>
        <begin position="66"/>
        <end position="88"/>
    </location>
</feature>
<keyword evidence="3" id="KW-1185">Reference proteome</keyword>
<protein>
    <submittedName>
        <fullName evidence="2">Uncharacterized protein</fullName>
    </submittedName>
</protein>
<name>A0A9Q3BS26_9BASI</name>
<evidence type="ECO:0000313" key="2">
    <source>
        <dbReference type="EMBL" id="MBW0469877.1"/>
    </source>
</evidence>